<evidence type="ECO:0000313" key="5">
    <source>
        <dbReference type="EMBL" id="CAF4521335.1"/>
    </source>
</evidence>
<feature type="transmembrane region" description="Helical" evidence="1">
    <location>
        <begin position="46"/>
        <end position="63"/>
    </location>
</feature>
<feature type="transmembrane region" description="Helical" evidence="1">
    <location>
        <begin position="21"/>
        <end position="40"/>
    </location>
</feature>
<dbReference type="Proteomes" id="UP000663851">
    <property type="component" value="Unassembled WGS sequence"/>
</dbReference>
<dbReference type="InterPro" id="IPR050266">
    <property type="entry name" value="AB_hydrolase_sf"/>
</dbReference>
<keyword evidence="1" id="KW-0812">Transmembrane</keyword>
<evidence type="ECO:0000259" key="2">
    <source>
        <dbReference type="Pfam" id="PF12697"/>
    </source>
</evidence>
<accession>A0A821EKZ7</accession>
<dbReference type="EMBL" id="CAJOBO010004451">
    <property type="protein sequence ID" value="CAF4521335.1"/>
    <property type="molecule type" value="Genomic_DNA"/>
</dbReference>
<protein>
    <recommendedName>
        <fullName evidence="2">AB hydrolase-1 domain-containing protein</fullName>
    </recommendedName>
</protein>
<dbReference type="PANTHER" id="PTHR43798">
    <property type="entry name" value="MONOACYLGLYCEROL LIPASE"/>
    <property type="match status" value="1"/>
</dbReference>
<dbReference type="Proteomes" id="UP000663848">
    <property type="component" value="Unassembled WGS sequence"/>
</dbReference>
<dbReference type="AlphaFoldDB" id="A0A821EKZ7"/>
<dbReference type="Proteomes" id="UP000663872">
    <property type="component" value="Unassembled WGS sequence"/>
</dbReference>
<name>A0A821EKZ7_9BILA</name>
<evidence type="ECO:0000256" key="1">
    <source>
        <dbReference type="SAM" id="Phobius"/>
    </source>
</evidence>
<feature type="transmembrane region" description="Helical" evidence="1">
    <location>
        <begin position="178"/>
        <end position="196"/>
    </location>
</feature>
<gene>
    <name evidence="4" type="ORF">GRG538_LOCUS24655</name>
    <name evidence="5" type="ORF">HFQ381_LOCUS29147</name>
    <name evidence="3" type="ORF">LUA448_LOCUS31829</name>
    <name evidence="6" type="ORF">QYT958_LOCUS13900</name>
</gene>
<dbReference type="EMBL" id="CAJOBR010001815">
    <property type="protein sequence ID" value="CAF4637514.1"/>
    <property type="molecule type" value="Genomic_DNA"/>
</dbReference>
<dbReference type="InterPro" id="IPR029058">
    <property type="entry name" value="AB_hydrolase_fold"/>
</dbReference>
<sequence>MPSWYEDPILQTPTSFRAKTVTIASFFSSLCIGIVILLILPVILVVFILFLFLWILPGFGYFYERYAEARDRKRYYPPIEEMKPWGPDNKLIHVVHIHAPQSKLPSIVYLSGMSISMHYVKPLLSKFVKFMSEPVEILSFDTPGYGASESPSDWDAEDLTSEVLLLHKIIGKSTLRKPFILIGGSIGGLLAHLYYLTYPKDVAGIIFLDPTPPIVFEQGSATLANMNRLSSVLRVIARAASYGLLRPIIFLFDYFGLGDFGKFFHPSYPGYIAHAMTQTMIKKLANQIHYYQSAPDYILKQQMNTSILNDIPLLVISAPDSSKTRLCGYHTEKEALQWWCDHQRVFLHNSSNAGFIFRADHNHVQCVLNIELTANATKALLTQIHNRIIH</sequence>
<evidence type="ECO:0000313" key="3">
    <source>
        <dbReference type="EMBL" id="CAF3629227.1"/>
    </source>
</evidence>
<dbReference type="Pfam" id="PF12697">
    <property type="entry name" value="Abhydrolase_6"/>
    <property type="match status" value="1"/>
</dbReference>
<comment type="caution">
    <text evidence="6">The sequence shown here is derived from an EMBL/GenBank/DDBJ whole genome shotgun (WGS) entry which is preliminary data.</text>
</comment>
<dbReference type="Gene3D" id="3.40.50.1820">
    <property type="entry name" value="alpha/beta hydrolase"/>
    <property type="match status" value="1"/>
</dbReference>
<dbReference type="EMBL" id="CAJNYD010004774">
    <property type="protein sequence ID" value="CAF3629227.1"/>
    <property type="molecule type" value="Genomic_DNA"/>
</dbReference>
<reference evidence="6" key="1">
    <citation type="submission" date="2021-02" db="EMBL/GenBank/DDBJ databases">
        <authorList>
            <person name="Nowell W R."/>
        </authorList>
    </citation>
    <scope>NUCLEOTIDE SEQUENCE</scope>
</reference>
<proteinExistence type="predicted"/>
<keyword evidence="1" id="KW-1133">Transmembrane helix</keyword>
<feature type="domain" description="AB hydrolase-1" evidence="2">
    <location>
        <begin position="108"/>
        <end position="265"/>
    </location>
</feature>
<evidence type="ECO:0000313" key="6">
    <source>
        <dbReference type="EMBL" id="CAF4637514.1"/>
    </source>
</evidence>
<keyword evidence="1" id="KW-0472">Membrane</keyword>
<evidence type="ECO:0000313" key="4">
    <source>
        <dbReference type="EMBL" id="CAF3640640.1"/>
    </source>
</evidence>
<dbReference type="EMBL" id="CAJNYT010004168">
    <property type="protein sequence ID" value="CAF3640640.1"/>
    <property type="molecule type" value="Genomic_DNA"/>
</dbReference>
<dbReference type="InterPro" id="IPR000073">
    <property type="entry name" value="AB_hydrolase_1"/>
</dbReference>
<dbReference type="SUPFAM" id="SSF53474">
    <property type="entry name" value="alpha/beta-Hydrolases"/>
    <property type="match status" value="1"/>
</dbReference>
<evidence type="ECO:0000313" key="7">
    <source>
        <dbReference type="Proteomes" id="UP000663848"/>
    </source>
</evidence>
<organism evidence="6 7">
    <name type="scientific">Rotaria socialis</name>
    <dbReference type="NCBI Taxonomy" id="392032"/>
    <lineage>
        <taxon>Eukaryota</taxon>
        <taxon>Metazoa</taxon>
        <taxon>Spiralia</taxon>
        <taxon>Gnathifera</taxon>
        <taxon>Rotifera</taxon>
        <taxon>Eurotatoria</taxon>
        <taxon>Bdelloidea</taxon>
        <taxon>Philodinida</taxon>
        <taxon>Philodinidae</taxon>
        <taxon>Rotaria</taxon>
    </lineage>
</organism>
<dbReference type="Proteomes" id="UP000663833">
    <property type="component" value="Unassembled WGS sequence"/>
</dbReference>